<evidence type="ECO:0000259" key="5">
    <source>
        <dbReference type="Pfam" id="PF02775"/>
    </source>
</evidence>
<dbReference type="InterPro" id="IPR012000">
    <property type="entry name" value="Thiamin_PyroP_enz_cen_dom"/>
</dbReference>
<feature type="domain" description="Thiamine pyrophosphate enzyme TPP-binding" evidence="5">
    <location>
        <begin position="387"/>
        <end position="534"/>
    </location>
</feature>
<dbReference type="InterPro" id="IPR047212">
    <property type="entry name" value="TPP_POXB-like"/>
</dbReference>
<keyword evidence="8" id="KW-1185">Reference proteome</keyword>
<dbReference type="InterPro" id="IPR029035">
    <property type="entry name" value="DHS-like_NAD/FAD-binding_dom"/>
</dbReference>
<evidence type="ECO:0000259" key="6">
    <source>
        <dbReference type="Pfam" id="PF02776"/>
    </source>
</evidence>
<dbReference type="SUPFAM" id="SSF52518">
    <property type="entry name" value="Thiamin diphosphate-binding fold (THDP-binding)"/>
    <property type="match status" value="2"/>
</dbReference>
<protein>
    <submittedName>
        <fullName evidence="7">Thiamine pyrophosphate-dependent enzyme</fullName>
    </submittedName>
</protein>
<accession>A0ABW9KNK1</accession>
<dbReference type="PROSITE" id="PS00187">
    <property type="entry name" value="TPP_ENZYMES"/>
    <property type="match status" value="1"/>
</dbReference>
<dbReference type="Pfam" id="PF02776">
    <property type="entry name" value="TPP_enzyme_N"/>
    <property type="match status" value="1"/>
</dbReference>
<dbReference type="Gene3D" id="3.40.50.970">
    <property type="match status" value="2"/>
</dbReference>
<dbReference type="Pfam" id="PF00205">
    <property type="entry name" value="TPP_enzyme_M"/>
    <property type="match status" value="1"/>
</dbReference>
<feature type="domain" description="Thiamine pyrophosphate enzyme N-terminal TPP-binding" evidence="6">
    <location>
        <begin position="1"/>
        <end position="108"/>
    </location>
</feature>
<dbReference type="Pfam" id="PF02775">
    <property type="entry name" value="TPP_enzyme_C"/>
    <property type="match status" value="1"/>
</dbReference>
<proteinExistence type="inferred from homology"/>
<dbReference type="InterPro" id="IPR029061">
    <property type="entry name" value="THDP-binding"/>
</dbReference>
<gene>
    <name evidence="7" type="ORF">ACK2TP_16330</name>
</gene>
<feature type="domain" description="Thiamine pyrophosphate enzyme central" evidence="4">
    <location>
        <begin position="197"/>
        <end position="327"/>
    </location>
</feature>
<dbReference type="RefSeq" id="WP_263414494.1">
    <property type="nucleotide sequence ID" value="NZ_BAABBH010000001.1"/>
</dbReference>
<dbReference type="InterPro" id="IPR000399">
    <property type="entry name" value="TPP-bd_CS"/>
</dbReference>
<dbReference type="InterPro" id="IPR012001">
    <property type="entry name" value="Thiamin_PyroP_enz_TPP-bd_dom"/>
</dbReference>
<evidence type="ECO:0000313" key="7">
    <source>
        <dbReference type="EMBL" id="MFN2977339.1"/>
    </source>
</evidence>
<dbReference type="InterPro" id="IPR047210">
    <property type="entry name" value="TPP_PYR_POXB-like"/>
</dbReference>
<dbReference type="SUPFAM" id="SSF52467">
    <property type="entry name" value="DHS-like NAD/FAD-binding domain"/>
    <property type="match status" value="1"/>
</dbReference>
<reference evidence="7 8" key="1">
    <citation type="submission" date="2024-12" db="EMBL/GenBank/DDBJ databases">
        <authorList>
            <person name="Lee Y."/>
        </authorList>
    </citation>
    <scope>NUCLEOTIDE SEQUENCE [LARGE SCALE GENOMIC DNA]</scope>
    <source>
        <strain evidence="7 8">03SUJ4</strain>
    </source>
</reference>
<name>A0ABW9KNK1_9BACT</name>
<dbReference type="EMBL" id="JBJYXY010000001">
    <property type="protein sequence ID" value="MFN2977339.1"/>
    <property type="molecule type" value="Genomic_DNA"/>
</dbReference>
<dbReference type="PANTHER" id="PTHR42981:SF2">
    <property type="entry name" value="PYRUVATE DEHYDROGENASE [UBIQUINONE]"/>
    <property type="match status" value="1"/>
</dbReference>
<evidence type="ECO:0000313" key="8">
    <source>
        <dbReference type="Proteomes" id="UP001634747"/>
    </source>
</evidence>
<dbReference type="InterPro" id="IPR011766">
    <property type="entry name" value="TPP_enzyme_TPP-bd"/>
</dbReference>
<comment type="similarity">
    <text evidence="1 3">Belongs to the TPP enzyme family.</text>
</comment>
<organism evidence="7 8">
    <name type="scientific">Terriglobus aquaticus</name>
    <dbReference type="NCBI Taxonomy" id="940139"/>
    <lineage>
        <taxon>Bacteria</taxon>
        <taxon>Pseudomonadati</taxon>
        <taxon>Acidobacteriota</taxon>
        <taxon>Terriglobia</taxon>
        <taxon>Terriglobales</taxon>
        <taxon>Acidobacteriaceae</taxon>
        <taxon>Terriglobus</taxon>
    </lineage>
</organism>
<keyword evidence="2 3" id="KW-0786">Thiamine pyrophosphate</keyword>
<dbReference type="Gene3D" id="3.40.50.1220">
    <property type="entry name" value="TPP-binding domain"/>
    <property type="match status" value="1"/>
</dbReference>
<evidence type="ECO:0000259" key="4">
    <source>
        <dbReference type="Pfam" id="PF00205"/>
    </source>
</evidence>
<comment type="caution">
    <text evidence="7">The sequence shown here is derived from an EMBL/GenBank/DDBJ whole genome shotgun (WGS) entry which is preliminary data.</text>
</comment>
<dbReference type="CDD" id="cd02014">
    <property type="entry name" value="TPP_POX"/>
    <property type="match status" value="1"/>
</dbReference>
<evidence type="ECO:0000256" key="2">
    <source>
        <dbReference type="ARBA" id="ARBA00023052"/>
    </source>
</evidence>
<evidence type="ECO:0000256" key="1">
    <source>
        <dbReference type="ARBA" id="ARBA00007812"/>
    </source>
</evidence>
<evidence type="ECO:0000256" key="3">
    <source>
        <dbReference type="RuleBase" id="RU362132"/>
    </source>
</evidence>
<dbReference type="PANTHER" id="PTHR42981">
    <property type="entry name" value="PYRUVATE DEHYDROGENASE [UBIQUINONE]"/>
    <property type="match status" value="1"/>
</dbReference>
<dbReference type="Proteomes" id="UP001634747">
    <property type="component" value="Unassembled WGS sequence"/>
</dbReference>
<dbReference type="CDD" id="cd07039">
    <property type="entry name" value="TPP_PYR_POX"/>
    <property type="match status" value="1"/>
</dbReference>
<sequence>MTSSDVLVERLIAWGVDTIFGLPGDGINGVMEALRKSQDKIRFIHVRHEESAAFMACAYAKFTGKLGVCLSTSGPGGIHLLNGLYDAKLDQQPVLAITGMQFTDVTGSFGQQDVQLDKLFVDACCYNERIMSPTHMEPTADLAIRTALMMRGVAHITIPIDIQLKDVDKKERSDRNIEHHTNSVRAITGNTPVQGNLQHAAQILNNGKKVAILAGAGALHAGDELVQVAELLGAPIVKPLLGKGCVPDDSPYTTGGIGLLGTAPSQDVIENCDTLLIVGSSYPYMEYLPKPGSAKCVQIDSNAQRISLRYPAEVGLVGDSKKTLRELLPLLRRNSYRRFLERAQRDMDDWNHTLEKEGTNSASPMKPQVVGWELSKRTKENAIIVSDSGTNTTVWARYMKAKKGQMHSCSGNLATMACGMPYAIAAQVAYPDRQVIAVVGDGGFSMLMGEFITAVAYKLPIKFVIIKNNSLGQIKWEQMVFEGNPEYQCDLFPVDFVAFAQAMGAYGVKIDSQKTAGAKFDEALAINGPVIIECVVDPLTAMLPPKITTKQAIKFSEALAKGEPNRVKIALTAASDTVRQII</sequence>
<dbReference type="InterPro" id="IPR047211">
    <property type="entry name" value="POXB-like"/>
</dbReference>